<accession>A0A1B2FE27</accession>
<organism evidence="1">
    <name type="scientific">Pseudomonas putida</name>
    <name type="common">Arthrobacter siderocapsulatus</name>
    <dbReference type="NCBI Taxonomy" id="303"/>
    <lineage>
        <taxon>Bacteria</taxon>
        <taxon>Pseudomonadati</taxon>
        <taxon>Pseudomonadota</taxon>
        <taxon>Gammaproteobacteria</taxon>
        <taxon>Pseudomonadales</taxon>
        <taxon>Pseudomonadaceae</taxon>
        <taxon>Pseudomonas</taxon>
    </lineage>
</organism>
<dbReference type="AlphaFoldDB" id="A0A1B2FE27"/>
<proteinExistence type="predicted"/>
<protein>
    <submittedName>
        <fullName evidence="1">Uncharacterized protein</fullName>
    </submittedName>
</protein>
<name>A0A1B2FE27_PSEPU</name>
<dbReference type="RefSeq" id="WP_139139852.1">
    <property type="nucleotide sequence ID" value="NZ_JALKHN010000001.1"/>
</dbReference>
<sequence length="67" mass="7271">MHEITRIHRSHGPLAALLGKATGPYPAVVRSTLGCSPLSTLFHTLSIPPRDMLLAHKRKRPVPPPAC</sequence>
<dbReference type="EMBL" id="CP016634">
    <property type="protein sequence ID" value="ANY90470.1"/>
    <property type="molecule type" value="Genomic_DNA"/>
</dbReference>
<evidence type="ECO:0000313" key="1">
    <source>
        <dbReference type="EMBL" id="ANY90470.1"/>
    </source>
</evidence>
<reference evidence="1" key="1">
    <citation type="submission" date="2016-07" db="EMBL/GenBank/DDBJ databases">
        <title>New class B carbapenemase carried by novel plasmid in Pseudomonas putida enviromental strain in eastern Amazonia.</title>
        <authorList>
            <person name="Souza C.O."/>
            <person name="Lima K.V."/>
            <person name="Brasiliense D.M."/>
            <person name="Perez-Chaparro P.J."/>
            <person name="Mamizuka E.M."/>
            <person name="Lima M.O."/>
            <person name="Lima L.N."/>
            <person name="McCulloch J.A."/>
        </authorList>
    </citation>
    <scope>NUCLEOTIDE SEQUENCE [LARGE SCALE GENOMIC DNA]</scope>
    <source>
        <strain evidence="1">IEC33019</strain>
    </source>
</reference>
<gene>
    <name evidence="1" type="ORF">IEC33019_4988</name>
</gene>